<dbReference type="EMBL" id="JBFNXX010000004">
    <property type="protein sequence ID" value="MEW9919499.1"/>
    <property type="molecule type" value="Genomic_DNA"/>
</dbReference>
<protein>
    <recommendedName>
        <fullName evidence="3">SH3 domain-containing protein</fullName>
    </recommendedName>
</protein>
<gene>
    <name evidence="1" type="ORF">AB2B41_07790</name>
</gene>
<evidence type="ECO:0000313" key="1">
    <source>
        <dbReference type="EMBL" id="MEW9919499.1"/>
    </source>
</evidence>
<comment type="caution">
    <text evidence="1">The sequence shown here is derived from an EMBL/GenBank/DDBJ whole genome shotgun (WGS) entry which is preliminary data.</text>
</comment>
<evidence type="ECO:0000313" key="2">
    <source>
        <dbReference type="Proteomes" id="UP001556098"/>
    </source>
</evidence>
<sequence>MLDIFFAMLAAGMNGAPAPSGDTQELALAQPPAVVAPAQEGTATAGSATVQIAPDNVTVGQGVVIGGNATGAGAQDNGFNMSVVPAGLVAEPQTPSGKFTTAAEVKPILSATKGNWVAVREYDGKDWLYVTHVWSWRCGLKAMAISVNDEAMQNWPLPPCHEQFTTPNAVLEDDGLPVLTFQPGSVETITIQIVYDDLSMDVGRFERGNVLIP</sequence>
<dbReference type="Proteomes" id="UP001556098">
    <property type="component" value="Unassembled WGS sequence"/>
</dbReference>
<dbReference type="RefSeq" id="WP_367877198.1">
    <property type="nucleotide sequence ID" value="NZ_JBFNXX010000004.1"/>
</dbReference>
<keyword evidence="2" id="KW-1185">Reference proteome</keyword>
<reference evidence="1 2" key="1">
    <citation type="submission" date="2024-07" db="EMBL/GenBank/DDBJ databases">
        <title>Marimonas sp.nov., isolated from tidal-flat sediment.</title>
        <authorList>
            <person name="Jayan J.N."/>
            <person name="Lee S.S."/>
        </authorList>
    </citation>
    <scope>NUCLEOTIDE SEQUENCE [LARGE SCALE GENOMIC DNA]</scope>
    <source>
        <strain evidence="1 2">MJW-29</strain>
    </source>
</reference>
<organism evidence="1 2">
    <name type="scientific">Sulfitobacter sediminis</name>
    <dbReference type="NCBI Taxonomy" id="3234186"/>
    <lineage>
        <taxon>Bacteria</taxon>
        <taxon>Pseudomonadati</taxon>
        <taxon>Pseudomonadota</taxon>
        <taxon>Alphaproteobacteria</taxon>
        <taxon>Rhodobacterales</taxon>
        <taxon>Roseobacteraceae</taxon>
        <taxon>Sulfitobacter</taxon>
    </lineage>
</organism>
<name>A0ABV3RKS6_9RHOB</name>
<accession>A0ABV3RKS6</accession>
<proteinExistence type="predicted"/>
<evidence type="ECO:0008006" key="3">
    <source>
        <dbReference type="Google" id="ProtNLM"/>
    </source>
</evidence>